<name>A0ABP3XTP5_9FLAO</name>
<keyword evidence="2" id="KW-1185">Reference proteome</keyword>
<proteinExistence type="predicted"/>
<reference evidence="2" key="1">
    <citation type="journal article" date="2019" name="Int. J. Syst. Evol. Microbiol.">
        <title>The Global Catalogue of Microorganisms (GCM) 10K type strain sequencing project: providing services to taxonomists for standard genome sequencing and annotation.</title>
        <authorList>
            <consortium name="The Broad Institute Genomics Platform"/>
            <consortium name="The Broad Institute Genome Sequencing Center for Infectious Disease"/>
            <person name="Wu L."/>
            <person name="Ma J."/>
        </authorList>
    </citation>
    <scope>NUCLEOTIDE SEQUENCE [LARGE SCALE GENOMIC DNA]</scope>
    <source>
        <strain evidence="2">JCM 16082</strain>
    </source>
</reference>
<evidence type="ECO:0000313" key="2">
    <source>
        <dbReference type="Proteomes" id="UP001500507"/>
    </source>
</evidence>
<dbReference type="Proteomes" id="UP001500507">
    <property type="component" value="Unassembled WGS sequence"/>
</dbReference>
<accession>A0ABP3XTP5</accession>
<organism evidence="1 2">
    <name type="scientific">Gangjinia marincola</name>
    <dbReference type="NCBI Taxonomy" id="578463"/>
    <lineage>
        <taxon>Bacteria</taxon>
        <taxon>Pseudomonadati</taxon>
        <taxon>Bacteroidota</taxon>
        <taxon>Flavobacteriia</taxon>
        <taxon>Flavobacteriales</taxon>
        <taxon>Flavobacteriaceae</taxon>
        <taxon>Gangjinia</taxon>
    </lineage>
</organism>
<sequence length="248" mass="28009">MPEIILDCVRLDTSPFTIDACCDDAPEITDPDDFETCQNISDLINDPDYQAKAQECRDNFGGQGEKGFVQKTDGTFVDAPVSDDGHSVSFPTGADKVGYIHNHLNDKPIPDINGDGIPDVEKRIRRHSPKDIQTFITFVQIAHNTGRPVEDIYGDMFSSSGNFQLRFNGNVADLPTFTDQQVKDFTEKYEDEFEDRVSNKIWFDFLKDVMQIDENIGIELWQVKNNGTVLKVFVDDNGKVDKEKCPKD</sequence>
<comment type="caution">
    <text evidence="1">The sequence shown here is derived from an EMBL/GenBank/DDBJ whole genome shotgun (WGS) entry which is preliminary data.</text>
</comment>
<gene>
    <name evidence="1" type="ORF">GCM10009117_06840</name>
</gene>
<dbReference type="RefSeq" id="WP_343763869.1">
    <property type="nucleotide sequence ID" value="NZ_BAAAFG010000002.1"/>
</dbReference>
<protein>
    <submittedName>
        <fullName evidence="1">Uncharacterized protein</fullName>
    </submittedName>
</protein>
<evidence type="ECO:0000313" key="1">
    <source>
        <dbReference type="EMBL" id="GAA0871538.1"/>
    </source>
</evidence>
<dbReference type="EMBL" id="BAAAFG010000002">
    <property type="protein sequence ID" value="GAA0871538.1"/>
    <property type="molecule type" value="Genomic_DNA"/>
</dbReference>